<accession>A0AAW1Q3R5</accession>
<dbReference type="Pfam" id="PF00400">
    <property type="entry name" value="WD40"/>
    <property type="match status" value="6"/>
</dbReference>
<evidence type="ECO:0000256" key="3">
    <source>
        <dbReference type="ARBA" id="ARBA00022837"/>
    </source>
</evidence>
<keyword evidence="3" id="KW-0106">Calcium</keyword>
<dbReference type="InterPro" id="IPR051242">
    <property type="entry name" value="WD-EF-hand_domain"/>
</dbReference>
<dbReference type="PROSITE" id="PS50082">
    <property type="entry name" value="WD_REPEATS_2"/>
    <property type="match status" value="5"/>
</dbReference>
<evidence type="ECO:0000256" key="5">
    <source>
        <dbReference type="SAM" id="MobiDB-lite"/>
    </source>
</evidence>
<feature type="repeat" description="WD" evidence="4">
    <location>
        <begin position="699"/>
        <end position="740"/>
    </location>
</feature>
<feature type="domain" description="EF-hand" evidence="6">
    <location>
        <begin position="369"/>
        <end position="404"/>
    </location>
</feature>
<dbReference type="InterPro" id="IPR036322">
    <property type="entry name" value="WD40_repeat_dom_sf"/>
</dbReference>
<dbReference type="InterPro" id="IPR019775">
    <property type="entry name" value="WD40_repeat_CS"/>
</dbReference>
<keyword evidence="2" id="KW-0677">Repeat</keyword>
<dbReference type="SMART" id="SM00320">
    <property type="entry name" value="WD40"/>
    <property type="match status" value="12"/>
</dbReference>
<feature type="repeat" description="WD" evidence="4">
    <location>
        <begin position="968"/>
        <end position="1009"/>
    </location>
</feature>
<evidence type="ECO:0000259" key="6">
    <source>
        <dbReference type="PROSITE" id="PS50222"/>
    </source>
</evidence>
<dbReference type="Gene3D" id="2.130.10.10">
    <property type="entry name" value="YVTN repeat-like/Quinoprotein amine dehydrogenase"/>
    <property type="match status" value="4"/>
</dbReference>
<dbReference type="InterPro" id="IPR011992">
    <property type="entry name" value="EF-hand-dom_pair"/>
</dbReference>
<evidence type="ECO:0000256" key="1">
    <source>
        <dbReference type="ARBA" id="ARBA00022574"/>
    </source>
</evidence>
<name>A0AAW1Q3R5_9CHLO</name>
<dbReference type="EMBL" id="JALJOR010000005">
    <property type="protein sequence ID" value="KAK9816486.1"/>
    <property type="molecule type" value="Genomic_DNA"/>
</dbReference>
<dbReference type="InterPro" id="IPR015943">
    <property type="entry name" value="WD40/YVTN_repeat-like_dom_sf"/>
</dbReference>
<evidence type="ECO:0000313" key="8">
    <source>
        <dbReference type="Proteomes" id="UP001489004"/>
    </source>
</evidence>
<feature type="region of interest" description="Disordered" evidence="5">
    <location>
        <begin position="78"/>
        <end position="217"/>
    </location>
</feature>
<dbReference type="Gene3D" id="1.10.238.10">
    <property type="entry name" value="EF-hand"/>
    <property type="match status" value="1"/>
</dbReference>
<feature type="compositionally biased region" description="Polar residues" evidence="5">
    <location>
        <begin position="104"/>
        <end position="134"/>
    </location>
</feature>
<keyword evidence="8" id="KW-1185">Reference proteome</keyword>
<dbReference type="InterPro" id="IPR002048">
    <property type="entry name" value="EF_hand_dom"/>
</dbReference>
<feature type="region of interest" description="Disordered" evidence="5">
    <location>
        <begin position="1247"/>
        <end position="1277"/>
    </location>
</feature>
<dbReference type="SUPFAM" id="SSF47473">
    <property type="entry name" value="EF-hand"/>
    <property type="match status" value="1"/>
</dbReference>
<dbReference type="PROSITE" id="PS50222">
    <property type="entry name" value="EF_HAND_2"/>
    <property type="match status" value="2"/>
</dbReference>
<feature type="compositionally biased region" description="Polar residues" evidence="5">
    <location>
        <begin position="939"/>
        <end position="963"/>
    </location>
</feature>
<feature type="region of interest" description="Disordered" evidence="5">
    <location>
        <begin position="919"/>
        <end position="966"/>
    </location>
</feature>
<gene>
    <name evidence="7" type="ORF">WJX72_000893</name>
</gene>
<dbReference type="PROSITE" id="PS50294">
    <property type="entry name" value="WD_REPEATS_REGION"/>
    <property type="match status" value="3"/>
</dbReference>
<feature type="repeat" description="WD" evidence="4">
    <location>
        <begin position="1123"/>
        <end position="1158"/>
    </location>
</feature>
<dbReference type="InterPro" id="IPR001680">
    <property type="entry name" value="WD40_rpt"/>
</dbReference>
<dbReference type="PANTHER" id="PTHR44324:SF4">
    <property type="entry name" value="WD40 REPEAT DOMAIN 95"/>
    <property type="match status" value="1"/>
</dbReference>
<sequence>MLRGHIHCLREWSKLRTAELQQETLHLTQDLVGANVLAVRLVGGLRTGVAAEERPERAVSVSFARSLLDLNQTAARLNSARSSAPDSHRGTGIGEHGPLRSSLRRPSTAGTSTPGQQADDSRTASHYSASTSRAGSLEPGLPRGVLRRPNSAHNKAPLCPPTQQTRPSSPPSPPAAALQGIVSEPAVSLGDDKPPDVLHNPLSDSITKDRSTTASPAGLAPALHANIRGSLPPEFYESSPRSDDSPHSRGLSPTRRRRPQSATATSLASLDRQASLGSQASGGLGLSQRLSLSGNVALKLVDRKASINQALTETIHRRQLAMAGHGGGETLSRKQSGGLLSQRQSLESKKLMLGSLKEAPSLYDGINLDVLLKTKEIFAQADIDKGGDVDMEEFIRAFSGVLTTEDGGGPEALRKLFMRIDANADGSVDWNEFSAYMLLESDGAASLRDDMSTTVFAHPTVKGDIPEAWPHKAIMTSIAALPAGRSGERYATTGRDGTIRLWNCKDLAHARTIHCGEAWLTASLCTPVSKLLCVSSFARELRIYDPQTMDVFGTVPELEFSPLTLDAWKQPGPGTLEKIVMGDVGGVVTLFNFTENLAEPKKGPDRWGLTRLWRQKLHTDWVTRVRHIPELSCVLSCSLDSHLCLADLDRRAATRSLQGHTSGVNAVDWSHLYKFIASGSLDKRVLLWNPYAHKPMAALTGHMASVVDVVVNDRNNQIISLSADKTIKVWDIRNHRCMQTLIDGEACRKDEHRPAFLMWDQKRKWLIAGAVRPKAWPLETVGPKGRGAHIQPVVCALYNTNFGEVVSGDNSGTVCVWNAETGELKFRFGDAHGSDRITAMSFDLKARRLITGSDRGSVKVWNFSNGACLKELSPVSKQDITGIVCLKANSAINNGFFVSVGWDRRITFYPDRGAAERQVKASRSIPEQQAAERVDDSMRPTNESIGANTGTLGPTSTTSNHYSSSRRARGHSADILTVAHQLGTAMLATGGYDGQIVVWNTDSGMVTRIMTAPDCQERPYEERAVEKVNFLSGNLWYVLVAVGADGWLRFWDAMHGRLLLECNAGHKVEESLLALCASPDNSRLVTGDSAGYIKLWDISVFAAMPRHATEVAPQAAVKAVHIWRGHTQALTSLDWVSSPISGVFIVSASTDKRVALWSENGSHVGDFGRHTWKCLDPTSWHRVVNRKVVGEELDTPRSIAASDVVGLTPRSRDATPRSSGSNVSASRWAGSNKAVAMMTTMARATGALQSPHGGSDPGGLNYGGISDDEEECLPEELQPIQLAYRKKR</sequence>
<dbReference type="Pfam" id="PF13202">
    <property type="entry name" value="EF-hand_5"/>
    <property type="match status" value="1"/>
</dbReference>
<dbReference type="InterPro" id="IPR018247">
    <property type="entry name" value="EF_Hand_1_Ca_BS"/>
</dbReference>
<evidence type="ECO:0000313" key="7">
    <source>
        <dbReference type="EMBL" id="KAK9816486.1"/>
    </source>
</evidence>
<evidence type="ECO:0000256" key="2">
    <source>
        <dbReference type="ARBA" id="ARBA00022737"/>
    </source>
</evidence>
<dbReference type="SUPFAM" id="SSF50978">
    <property type="entry name" value="WD40 repeat-like"/>
    <property type="match status" value="2"/>
</dbReference>
<dbReference type="SMART" id="SM00054">
    <property type="entry name" value="EFh"/>
    <property type="match status" value="2"/>
</dbReference>
<feature type="domain" description="EF-hand" evidence="6">
    <location>
        <begin position="408"/>
        <end position="443"/>
    </location>
</feature>
<dbReference type="PROSITE" id="PS00678">
    <property type="entry name" value="WD_REPEATS_1"/>
    <property type="match status" value="2"/>
</dbReference>
<evidence type="ECO:0000256" key="4">
    <source>
        <dbReference type="PROSITE-ProRule" id="PRU00221"/>
    </source>
</evidence>
<dbReference type="Proteomes" id="UP001489004">
    <property type="component" value="Unassembled WGS sequence"/>
</dbReference>
<feature type="region of interest" description="Disordered" evidence="5">
    <location>
        <begin position="1206"/>
        <end position="1226"/>
    </location>
</feature>
<keyword evidence="1 4" id="KW-0853">WD repeat</keyword>
<dbReference type="GO" id="GO:0005509">
    <property type="term" value="F:calcium ion binding"/>
    <property type="evidence" value="ECO:0007669"/>
    <property type="project" value="InterPro"/>
</dbReference>
<feature type="compositionally biased region" description="Polar residues" evidence="5">
    <location>
        <begin position="1216"/>
        <end position="1225"/>
    </location>
</feature>
<reference evidence="7 8" key="1">
    <citation type="journal article" date="2024" name="Nat. Commun.">
        <title>Phylogenomics reveals the evolutionary origins of lichenization in chlorophyte algae.</title>
        <authorList>
            <person name="Puginier C."/>
            <person name="Libourel C."/>
            <person name="Otte J."/>
            <person name="Skaloud P."/>
            <person name="Haon M."/>
            <person name="Grisel S."/>
            <person name="Petersen M."/>
            <person name="Berrin J.G."/>
            <person name="Delaux P.M."/>
            <person name="Dal Grande F."/>
            <person name="Keller J."/>
        </authorList>
    </citation>
    <scope>NUCLEOTIDE SEQUENCE [LARGE SCALE GENOMIC DNA]</scope>
    <source>
        <strain evidence="7 8">SAG 2043</strain>
    </source>
</reference>
<feature type="repeat" description="WD" evidence="4">
    <location>
        <begin position="834"/>
        <end position="871"/>
    </location>
</feature>
<proteinExistence type="predicted"/>
<dbReference type="PROSITE" id="PS00018">
    <property type="entry name" value="EF_HAND_1"/>
    <property type="match status" value="2"/>
</dbReference>
<protein>
    <recommendedName>
        <fullName evidence="6">EF-hand domain-containing protein</fullName>
    </recommendedName>
</protein>
<comment type="caution">
    <text evidence="7">The sequence shown here is derived from an EMBL/GenBank/DDBJ whole genome shotgun (WGS) entry which is preliminary data.</text>
</comment>
<feature type="region of interest" description="Disordered" evidence="5">
    <location>
        <begin position="230"/>
        <end position="284"/>
    </location>
</feature>
<dbReference type="PANTHER" id="PTHR44324">
    <property type="entry name" value="WD40 REPEAT DOMAIN 95"/>
    <property type="match status" value="1"/>
</dbReference>
<feature type="repeat" description="WD" evidence="4">
    <location>
        <begin position="657"/>
        <end position="689"/>
    </location>
</feature>
<organism evidence="7 8">
    <name type="scientific">[Myrmecia] bisecta</name>
    <dbReference type="NCBI Taxonomy" id="41462"/>
    <lineage>
        <taxon>Eukaryota</taxon>
        <taxon>Viridiplantae</taxon>
        <taxon>Chlorophyta</taxon>
        <taxon>core chlorophytes</taxon>
        <taxon>Trebouxiophyceae</taxon>
        <taxon>Trebouxiales</taxon>
        <taxon>Trebouxiaceae</taxon>
        <taxon>Myrmecia</taxon>
    </lineage>
</organism>